<keyword evidence="3" id="KW-1133">Transmembrane helix</keyword>
<name>A0AAW1PT51_9CHLO</name>
<evidence type="ECO:0008006" key="8">
    <source>
        <dbReference type="Google" id="ProtNLM"/>
    </source>
</evidence>
<comment type="caution">
    <text evidence="6">The sequence shown here is derived from an EMBL/GenBank/DDBJ whole genome shotgun (WGS) entry which is preliminary data.</text>
</comment>
<feature type="compositionally biased region" description="Polar residues" evidence="5">
    <location>
        <begin position="12"/>
        <end position="25"/>
    </location>
</feature>
<keyword evidence="7" id="KW-1185">Reference proteome</keyword>
<dbReference type="GO" id="GO:0008320">
    <property type="term" value="F:protein transmembrane transporter activity"/>
    <property type="evidence" value="ECO:0007669"/>
    <property type="project" value="TreeGrafter"/>
</dbReference>
<dbReference type="GO" id="GO:0005744">
    <property type="term" value="C:TIM23 mitochondrial import inner membrane translocase complex"/>
    <property type="evidence" value="ECO:0007669"/>
    <property type="project" value="TreeGrafter"/>
</dbReference>
<sequence>MGFLDRFRRESPQQQEAAQPVSLPSGSELLSEASTSDLLRGHSGGDLSSLPGQPSFAATLDSERVYNPYEGINNAIAGQSGKFVYKLPKQPEFLFSEEATVHKRSWSENLTYYTGTGYLSGAILGGASGAVTAMRSSPQLDVAPTARLRLNRLLNVSGRSGRQAGNALGVLGLFFSTMESTLGHFSDGTVPDEFNSIGAGFLTGSIFRSTRGPRAAAIAGAVGAAAAAGLVAARNTVSKSL</sequence>
<dbReference type="PANTHER" id="PTHR15371:SF0">
    <property type="entry name" value="SD19278P"/>
    <property type="match status" value="1"/>
</dbReference>
<dbReference type="Proteomes" id="UP001489004">
    <property type="component" value="Unassembled WGS sequence"/>
</dbReference>
<dbReference type="EMBL" id="JALJOR010000005">
    <property type="protein sequence ID" value="KAK9816821.1"/>
    <property type="molecule type" value="Genomic_DNA"/>
</dbReference>
<evidence type="ECO:0000313" key="6">
    <source>
        <dbReference type="EMBL" id="KAK9816821.1"/>
    </source>
</evidence>
<proteinExistence type="predicted"/>
<dbReference type="AlphaFoldDB" id="A0AAW1PT51"/>
<evidence type="ECO:0000256" key="4">
    <source>
        <dbReference type="ARBA" id="ARBA00023136"/>
    </source>
</evidence>
<reference evidence="6 7" key="1">
    <citation type="journal article" date="2024" name="Nat. Commun.">
        <title>Phylogenomics reveals the evolutionary origins of lichenization in chlorophyte algae.</title>
        <authorList>
            <person name="Puginier C."/>
            <person name="Libourel C."/>
            <person name="Otte J."/>
            <person name="Skaloud P."/>
            <person name="Haon M."/>
            <person name="Grisel S."/>
            <person name="Petersen M."/>
            <person name="Berrin J.G."/>
            <person name="Delaux P.M."/>
            <person name="Dal Grande F."/>
            <person name="Keller J."/>
        </authorList>
    </citation>
    <scope>NUCLEOTIDE SEQUENCE [LARGE SCALE GENOMIC DNA]</scope>
    <source>
        <strain evidence="6 7">SAG 2043</strain>
    </source>
</reference>
<dbReference type="InterPro" id="IPR045238">
    <property type="entry name" value="Tim23-like"/>
</dbReference>
<comment type="subcellular location">
    <subcellularLocation>
        <location evidence="1">Membrane</location>
        <topology evidence="1">Multi-pass membrane protein</topology>
    </subcellularLocation>
</comment>
<keyword evidence="4" id="KW-0472">Membrane</keyword>
<evidence type="ECO:0000256" key="3">
    <source>
        <dbReference type="ARBA" id="ARBA00022989"/>
    </source>
</evidence>
<evidence type="ECO:0000313" key="7">
    <source>
        <dbReference type="Proteomes" id="UP001489004"/>
    </source>
</evidence>
<dbReference type="GO" id="GO:0030150">
    <property type="term" value="P:protein import into mitochondrial matrix"/>
    <property type="evidence" value="ECO:0007669"/>
    <property type="project" value="TreeGrafter"/>
</dbReference>
<dbReference type="PANTHER" id="PTHR15371">
    <property type="entry name" value="TIM23"/>
    <property type="match status" value="1"/>
</dbReference>
<evidence type="ECO:0000256" key="5">
    <source>
        <dbReference type="SAM" id="MobiDB-lite"/>
    </source>
</evidence>
<protein>
    <recommendedName>
        <fullName evidence="8">Mitochondrial import inner membrane translocase subunit TIM23</fullName>
    </recommendedName>
</protein>
<feature type="region of interest" description="Disordered" evidence="5">
    <location>
        <begin position="1"/>
        <end position="54"/>
    </location>
</feature>
<gene>
    <name evidence="6" type="ORF">WJX72_005370</name>
</gene>
<evidence type="ECO:0000256" key="1">
    <source>
        <dbReference type="ARBA" id="ARBA00004141"/>
    </source>
</evidence>
<evidence type="ECO:0000256" key="2">
    <source>
        <dbReference type="ARBA" id="ARBA00022692"/>
    </source>
</evidence>
<organism evidence="6 7">
    <name type="scientific">[Myrmecia] bisecta</name>
    <dbReference type="NCBI Taxonomy" id="41462"/>
    <lineage>
        <taxon>Eukaryota</taxon>
        <taxon>Viridiplantae</taxon>
        <taxon>Chlorophyta</taxon>
        <taxon>core chlorophytes</taxon>
        <taxon>Trebouxiophyceae</taxon>
        <taxon>Trebouxiales</taxon>
        <taxon>Trebouxiaceae</taxon>
        <taxon>Myrmecia</taxon>
    </lineage>
</organism>
<keyword evidence="2" id="KW-0812">Transmembrane</keyword>
<accession>A0AAW1PT51</accession>
<dbReference type="Pfam" id="PF02466">
    <property type="entry name" value="Tim17"/>
    <property type="match status" value="1"/>
</dbReference>
<feature type="compositionally biased region" description="Basic and acidic residues" evidence="5">
    <location>
        <begin position="1"/>
        <end position="11"/>
    </location>
</feature>